<evidence type="ECO:0000313" key="5">
    <source>
        <dbReference type="Ensembl" id="ENSCSAVP00000011411.1"/>
    </source>
</evidence>
<dbReference type="GO" id="GO:0045893">
    <property type="term" value="P:positive regulation of DNA-templated transcription"/>
    <property type="evidence" value="ECO:0007669"/>
    <property type="project" value="TreeGrafter"/>
</dbReference>
<protein>
    <recommendedName>
        <fullName evidence="4">SMARCC C-terminal domain-containing protein</fullName>
    </recommendedName>
</protein>
<organism evidence="5 6">
    <name type="scientific">Ciona savignyi</name>
    <name type="common">Pacific transparent sea squirt</name>
    <dbReference type="NCBI Taxonomy" id="51511"/>
    <lineage>
        <taxon>Eukaryota</taxon>
        <taxon>Metazoa</taxon>
        <taxon>Chordata</taxon>
        <taxon>Tunicata</taxon>
        <taxon>Ascidiacea</taxon>
        <taxon>Phlebobranchia</taxon>
        <taxon>Cionidae</taxon>
        <taxon>Ciona</taxon>
    </lineage>
</organism>
<evidence type="ECO:0000259" key="4">
    <source>
        <dbReference type="Pfam" id="PF16495"/>
    </source>
</evidence>
<dbReference type="GO" id="GO:0071565">
    <property type="term" value="C:nBAF complex"/>
    <property type="evidence" value="ECO:0007669"/>
    <property type="project" value="TreeGrafter"/>
</dbReference>
<dbReference type="PANTHER" id="PTHR12802:SF41">
    <property type="entry name" value="BRAHMA ASSOCIATED PROTEIN 155 KDA"/>
    <property type="match status" value="1"/>
</dbReference>
<proteinExistence type="predicted"/>
<feature type="compositionally biased region" description="Polar residues" evidence="3">
    <location>
        <begin position="146"/>
        <end position="156"/>
    </location>
</feature>
<feature type="coiled-coil region" evidence="2">
    <location>
        <begin position="64"/>
        <end position="112"/>
    </location>
</feature>
<dbReference type="HOGENOM" id="CLU_1041902_0_0_1"/>
<dbReference type="Ensembl" id="ENSCSAVT00000011544.1">
    <property type="protein sequence ID" value="ENSCSAVP00000011411.1"/>
    <property type="gene ID" value="ENSCSAVG00000006674.1"/>
</dbReference>
<dbReference type="GO" id="GO:0042393">
    <property type="term" value="F:histone binding"/>
    <property type="evidence" value="ECO:0007669"/>
    <property type="project" value="TreeGrafter"/>
</dbReference>
<reference evidence="5" key="3">
    <citation type="submission" date="2025-09" db="UniProtKB">
        <authorList>
            <consortium name="Ensembl"/>
        </authorList>
    </citation>
    <scope>IDENTIFICATION</scope>
</reference>
<dbReference type="GO" id="GO:0031492">
    <property type="term" value="F:nucleosomal DNA binding"/>
    <property type="evidence" value="ECO:0007669"/>
    <property type="project" value="TreeGrafter"/>
</dbReference>
<feature type="compositionally biased region" description="Basic and acidic residues" evidence="3">
    <location>
        <begin position="9"/>
        <end position="24"/>
    </location>
</feature>
<reference evidence="6" key="1">
    <citation type="submission" date="2003-08" db="EMBL/GenBank/DDBJ databases">
        <authorList>
            <person name="Birren B."/>
            <person name="Nusbaum C."/>
            <person name="Abebe A."/>
            <person name="Abouelleil A."/>
            <person name="Adekoya E."/>
            <person name="Ait-zahra M."/>
            <person name="Allen N."/>
            <person name="Allen T."/>
            <person name="An P."/>
            <person name="Anderson M."/>
            <person name="Anderson S."/>
            <person name="Arachchi H."/>
            <person name="Armbruster J."/>
            <person name="Bachantsang P."/>
            <person name="Baldwin J."/>
            <person name="Barry A."/>
            <person name="Bayul T."/>
            <person name="Blitshsteyn B."/>
            <person name="Bloom T."/>
            <person name="Blye J."/>
            <person name="Boguslavskiy L."/>
            <person name="Borowsky M."/>
            <person name="Boukhgalter B."/>
            <person name="Brunache A."/>
            <person name="Butler J."/>
            <person name="Calixte N."/>
            <person name="Calvo S."/>
            <person name="Camarata J."/>
            <person name="Campo K."/>
            <person name="Chang J."/>
            <person name="Cheshatsang Y."/>
            <person name="Citroen M."/>
            <person name="Collymore A."/>
            <person name="Considine T."/>
            <person name="Cook A."/>
            <person name="Cooke P."/>
            <person name="Corum B."/>
            <person name="Cuomo C."/>
            <person name="David R."/>
            <person name="Dawoe T."/>
            <person name="Degray S."/>
            <person name="Dodge S."/>
            <person name="Dooley K."/>
            <person name="Dorje P."/>
            <person name="Dorjee K."/>
            <person name="Dorris L."/>
            <person name="Duffey N."/>
            <person name="Dupes A."/>
            <person name="Elkins T."/>
            <person name="Engels R."/>
            <person name="Erickson J."/>
            <person name="Farina A."/>
            <person name="Faro S."/>
            <person name="Ferreira P."/>
            <person name="Fischer H."/>
            <person name="Fitzgerald M."/>
            <person name="Foley K."/>
            <person name="Gage D."/>
            <person name="Galagan J."/>
            <person name="Gearin G."/>
            <person name="Gnerre S."/>
            <person name="Gnirke A."/>
            <person name="Goyette A."/>
            <person name="Graham J."/>
            <person name="Grandbois E."/>
            <person name="Gyaltsen K."/>
            <person name="Hafez N."/>
            <person name="Hagopian D."/>
            <person name="Hagos B."/>
            <person name="Hall J."/>
            <person name="Hatcher B."/>
            <person name="Heller A."/>
            <person name="Higgins H."/>
            <person name="Honan T."/>
            <person name="Horn A."/>
            <person name="Houde N."/>
            <person name="Hughes L."/>
            <person name="Hulme W."/>
            <person name="Husby E."/>
            <person name="Iliev I."/>
            <person name="Jaffe D."/>
            <person name="Jones C."/>
            <person name="Kamal M."/>
            <person name="Kamat A."/>
            <person name="Kamvysselis M."/>
            <person name="Karlsson E."/>
            <person name="Kells C."/>
            <person name="Kieu A."/>
            <person name="Kisner P."/>
            <person name="Kodira C."/>
            <person name="Kulbokas E."/>
            <person name="Labutti K."/>
            <person name="Lama D."/>
            <person name="Landers T."/>
            <person name="Leger J."/>
            <person name="Levine S."/>
            <person name="Lewis D."/>
            <person name="Lewis T."/>
            <person name="Lindblad-toh K."/>
            <person name="Liu X."/>
            <person name="Lokyitsang T."/>
            <person name="Lokyitsang Y."/>
            <person name="Lucien O."/>
            <person name="Lui A."/>
            <person name="Ma L.J."/>
            <person name="Mabbitt R."/>
            <person name="Macdonald J."/>
            <person name="Maclean C."/>
            <person name="Major J."/>
            <person name="Manning J."/>
            <person name="Marabella R."/>
            <person name="Maru K."/>
            <person name="Matthews C."/>
            <person name="Mauceli E."/>
            <person name="Mccarthy M."/>
            <person name="Mcdonough S."/>
            <person name="Mcghee T."/>
            <person name="Meldrim J."/>
            <person name="Meneus L."/>
            <person name="Mesirov J."/>
            <person name="Mihalev A."/>
            <person name="Mihova T."/>
            <person name="Mikkelsen T."/>
            <person name="Mlenga V."/>
            <person name="Moru K."/>
            <person name="Mozes J."/>
            <person name="Mulrain L."/>
            <person name="Munson G."/>
            <person name="Naylor J."/>
            <person name="Newes C."/>
            <person name="Nguyen C."/>
            <person name="Nguyen N."/>
            <person name="Nguyen T."/>
            <person name="Nicol R."/>
            <person name="Nielsen C."/>
            <person name="Nizzari M."/>
            <person name="Norbu C."/>
            <person name="Norbu N."/>
            <person name="O'donnell P."/>
            <person name="Okoawo O."/>
            <person name="O'leary S."/>
            <person name="Omotosho B."/>
            <person name="O'neill K."/>
            <person name="Osman S."/>
            <person name="Parker S."/>
            <person name="Perrin D."/>
            <person name="Phunkhang P."/>
            <person name="Piqani B."/>
            <person name="Purcell S."/>
            <person name="Rachupka T."/>
            <person name="Ramasamy U."/>
            <person name="Rameau R."/>
            <person name="Ray V."/>
            <person name="Raymond C."/>
            <person name="Retta R."/>
            <person name="Richardson S."/>
            <person name="Rise C."/>
            <person name="Rodriguez J."/>
            <person name="Rogers J."/>
            <person name="Rogov P."/>
            <person name="Rutman M."/>
            <person name="Schupbach R."/>
            <person name="Seaman C."/>
            <person name="Settipalli S."/>
            <person name="Sharpe T."/>
            <person name="Sheridan J."/>
            <person name="Sherpa N."/>
            <person name="Shi J."/>
            <person name="Smirnov S."/>
            <person name="Smith C."/>
            <person name="Sougnez C."/>
            <person name="Spencer B."/>
            <person name="Stalker J."/>
            <person name="Stange-thomann N."/>
            <person name="Stavropoulos S."/>
            <person name="Stetson K."/>
            <person name="Stone C."/>
            <person name="Stone S."/>
            <person name="Stubbs M."/>
            <person name="Talamas J."/>
            <person name="Tchuinga P."/>
            <person name="Tenzing P."/>
            <person name="Tesfaye S."/>
            <person name="Theodore J."/>
            <person name="Thoulutsang Y."/>
            <person name="Topham K."/>
            <person name="Towey S."/>
            <person name="Tsamla T."/>
            <person name="Tsomo N."/>
            <person name="Vallee D."/>
            <person name="Vassiliev H."/>
            <person name="Venkataraman V."/>
            <person name="Vinson J."/>
            <person name="Vo A."/>
            <person name="Wade C."/>
            <person name="Wang S."/>
            <person name="Wangchuk T."/>
            <person name="Wangdi T."/>
            <person name="Whittaker C."/>
            <person name="Wilkinson J."/>
            <person name="Wu Y."/>
            <person name="Wyman D."/>
            <person name="Yadav S."/>
            <person name="Yang S."/>
            <person name="Yang X."/>
            <person name="Yeager S."/>
            <person name="Yee E."/>
            <person name="Young G."/>
            <person name="Zainoun J."/>
            <person name="Zembeck L."/>
            <person name="Zimmer A."/>
            <person name="Zody M."/>
            <person name="Lander E."/>
        </authorList>
    </citation>
    <scope>NUCLEOTIDE SEQUENCE [LARGE SCALE GENOMIC DNA]</scope>
</reference>
<dbReference type="PANTHER" id="PTHR12802">
    <property type="entry name" value="SWI/SNF COMPLEX-RELATED"/>
    <property type="match status" value="1"/>
</dbReference>
<evidence type="ECO:0000256" key="1">
    <source>
        <dbReference type="ARBA" id="ARBA00023242"/>
    </source>
</evidence>
<feature type="compositionally biased region" description="Low complexity" evidence="3">
    <location>
        <begin position="197"/>
        <end position="247"/>
    </location>
</feature>
<feature type="compositionally biased region" description="Pro residues" evidence="3">
    <location>
        <begin position="164"/>
        <end position="176"/>
    </location>
</feature>
<feature type="domain" description="SMARCC C-terminal" evidence="4">
    <location>
        <begin position="39"/>
        <end position="120"/>
    </location>
</feature>
<evidence type="ECO:0000256" key="3">
    <source>
        <dbReference type="SAM" id="MobiDB-lite"/>
    </source>
</evidence>
<keyword evidence="2" id="KW-0175">Coiled coil</keyword>
<feature type="region of interest" description="Disordered" evidence="3">
    <location>
        <begin position="1"/>
        <end position="24"/>
    </location>
</feature>
<dbReference type="GO" id="GO:0016514">
    <property type="term" value="C:SWI/SNF complex"/>
    <property type="evidence" value="ECO:0007669"/>
    <property type="project" value="TreeGrafter"/>
</dbReference>
<dbReference type="GeneTree" id="ENSGT00940000155746"/>
<reference evidence="5" key="2">
    <citation type="submission" date="2025-08" db="UniProtKB">
        <authorList>
            <consortium name="Ensembl"/>
        </authorList>
    </citation>
    <scope>IDENTIFICATION</scope>
</reference>
<evidence type="ECO:0000256" key="2">
    <source>
        <dbReference type="SAM" id="Coils"/>
    </source>
</evidence>
<name>H2Z1E9_CIOSA</name>
<dbReference type="AlphaFoldDB" id="H2Z1E9"/>
<evidence type="ECO:0000313" key="6">
    <source>
        <dbReference type="Proteomes" id="UP000007875"/>
    </source>
</evidence>
<dbReference type="InterPro" id="IPR032451">
    <property type="entry name" value="SMARCC_C"/>
</dbReference>
<feature type="compositionally biased region" description="Pro residues" evidence="3">
    <location>
        <begin position="255"/>
        <end position="267"/>
    </location>
</feature>
<sequence>MDCDDATVEGEKTEGDVKESETKVARGFPEGNIATAAASALSAAAVKAKYLAQIEERKIKTLVAHLVETQMKKLEIKLRHFEELETIMEREREQLEYQRQQLLQERQAFLHEQIKYAEARARQSQQVKQQPLGPAPVQAAMKPMQVPSQDAKQQGQFPHARPQHPAPQRPMIPTPTQPAAVPHRGVPQAEHPVEHAQVNQQQPQQQQQQMYMQPNMPNQPFQQQQHFQGQPQPYPTPTSSYPAPQQPGYQRPQEPSEPTPAVEPPQQ</sequence>
<feature type="region of interest" description="Disordered" evidence="3">
    <location>
        <begin position="141"/>
        <end position="267"/>
    </location>
</feature>
<dbReference type="GO" id="GO:0071564">
    <property type="term" value="C:npBAF complex"/>
    <property type="evidence" value="ECO:0007669"/>
    <property type="project" value="TreeGrafter"/>
</dbReference>
<accession>H2Z1E9</accession>
<keyword evidence="6" id="KW-1185">Reference proteome</keyword>
<dbReference type="Proteomes" id="UP000007875">
    <property type="component" value="Unassembled WGS sequence"/>
</dbReference>
<dbReference type="Pfam" id="PF16495">
    <property type="entry name" value="SWIRM-assoc_1"/>
    <property type="match status" value="1"/>
</dbReference>
<keyword evidence="1" id="KW-0539">Nucleus</keyword>